<feature type="signal peptide" evidence="1">
    <location>
        <begin position="1"/>
        <end position="18"/>
    </location>
</feature>
<dbReference type="SUPFAM" id="SSF48452">
    <property type="entry name" value="TPR-like"/>
    <property type="match status" value="1"/>
</dbReference>
<protein>
    <recommendedName>
        <fullName evidence="4">Tetratricopeptide repeat protein</fullName>
    </recommendedName>
</protein>
<proteinExistence type="predicted"/>
<sequence>MRKYILLALLSSASVSLAASVQDANTLLDKGNWQAAAQMGVDLGSAEGLAVAAKATTLGAGISPDTAKRGLLEKAQGYANQAIKLNSNSAAAYFELARADGRLAQFVGILQSLPLASEVKNSLNKAISLDPKMDEAYVALGVWNAELVAKGSFIAFSYGAGGDQVAPNFEKAFAIAPTTIIHRVEYANALLKLDSNKNKAAAIAQLKKAVTFTPVTYWDKLDLKAAQDKLASLQ</sequence>
<dbReference type="Gene3D" id="1.25.40.10">
    <property type="entry name" value="Tetratricopeptide repeat domain"/>
    <property type="match status" value="1"/>
</dbReference>
<keyword evidence="3" id="KW-1185">Reference proteome</keyword>
<reference evidence="2" key="1">
    <citation type="journal article" date="2014" name="Int. J. Syst. Evol. Microbiol.">
        <title>Complete genome sequence of Corynebacterium casei LMG S-19264T (=DSM 44701T), isolated from a smear-ripened cheese.</title>
        <authorList>
            <consortium name="US DOE Joint Genome Institute (JGI-PGF)"/>
            <person name="Walter F."/>
            <person name="Albersmeier A."/>
            <person name="Kalinowski J."/>
            <person name="Ruckert C."/>
        </authorList>
    </citation>
    <scope>NUCLEOTIDE SEQUENCE</scope>
    <source>
        <strain evidence="2">JCM 31311</strain>
    </source>
</reference>
<evidence type="ECO:0008006" key="4">
    <source>
        <dbReference type="Google" id="ProtNLM"/>
    </source>
</evidence>
<feature type="chain" id="PRO_5037412274" description="Tetratricopeptide repeat protein" evidence="1">
    <location>
        <begin position="19"/>
        <end position="234"/>
    </location>
</feature>
<accession>A0A918BYV6</accession>
<organism evidence="2 3">
    <name type="scientific">Deinococcus ruber</name>
    <dbReference type="NCBI Taxonomy" id="1848197"/>
    <lineage>
        <taxon>Bacteria</taxon>
        <taxon>Thermotogati</taxon>
        <taxon>Deinococcota</taxon>
        <taxon>Deinococci</taxon>
        <taxon>Deinococcales</taxon>
        <taxon>Deinococcaceae</taxon>
        <taxon>Deinococcus</taxon>
    </lineage>
</organism>
<evidence type="ECO:0000313" key="3">
    <source>
        <dbReference type="Proteomes" id="UP000603865"/>
    </source>
</evidence>
<dbReference type="Proteomes" id="UP000603865">
    <property type="component" value="Unassembled WGS sequence"/>
</dbReference>
<gene>
    <name evidence="2" type="ORF">GCM10008957_05380</name>
</gene>
<reference evidence="2" key="2">
    <citation type="submission" date="2020-09" db="EMBL/GenBank/DDBJ databases">
        <authorList>
            <person name="Sun Q."/>
            <person name="Ohkuma M."/>
        </authorList>
    </citation>
    <scope>NUCLEOTIDE SEQUENCE</scope>
    <source>
        <strain evidence="2">JCM 31311</strain>
    </source>
</reference>
<dbReference type="RefSeq" id="WP_189087916.1">
    <property type="nucleotide sequence ID" value="NZ_BMQL01000001.1"/>
</dbReference>
<keyword evidence="1" id="KW-0732">Signal</keyword>
<dbReference type="EMBL" id="BMQL01000001">
    <property type="protein sequence ID" value="GGQ95782.1"/>
    <property type="molecule type" value="Genomic_DNA"/>
</dbReference>
<name>A0A918BYV6_9DEIO</name>
<evidence type="ECO:0000256" key="1">
    <source>
        <dbReference type="SAM" id="SignalP"/>
    </source>
</evidence>
<dbReference type="AlphaFoldDB" id="A0A918BYV6"/>
<comment type="caution">
    <text evidence="2">The sequence shown here is derived from an EMBL/GenBank/DDBJ whole genome shotgun (WGS) entry which is preliminary data.</text>
</comment>
<dbReference type="InterPro" id="IPR011990">
    <property type="entry name" value="TPR-like_helical_dom_sf"/>
</dbReference>
<evidence type="ECO:0000313" key="2">
    <source>
        <dbReference type="EMBL" id="GGQ95782.1"/>
    </source>
</evidence>